<dbReference type="Pfam" id="PF00251">
    <property type="entry name" value="Glyco_hydro_32N"/>
    <property type="match status" value="1"/>
</dbReference>
<dbReference type="Gene3D" id="2.60.120.560">
    <property type="entry name" value="Exo-inulinase, domain 1"/>
    <property type="match status" value="1"/>
</dbReference>
<dbReference type="InterPro" id="IPR013148">
    <property type="entry name" value="Glyco_hydro_32_N"/>
</dbReference>
<keyword evidence="3 5" id="KW-0378">Hydrolase</keyword>
<evidence type="ECO:0000256" key="5">
    <source>
        <dbReference type="RuleBase" id="RU362110"/>
    </source>
</evidence>
<comment type="caution">
    <text evidence="8">The sequence shown here is derived from an EMBL/GenBank/DDBJ whole genome shotgun (WGS) entry which is preliminary data.</text>
</comment>
<sequence>MNEVAVPAEVANAEQMESTIRTIQTDLPVNATFHVWLKAKKTGEPGALSFSNSNGKFAEVSSGNVDEYNFRIYQVFGGGRVELSYDTVTTAVSVIYWFIASDVLETGITVVHTKPDNAAPDLPDSYHFRPPFGWMNDPNGFGRFEGRPHLFYQHYSHGLRWNTMHWGHAVSSDYLRWRHLPIFLFPSEDLTTRPDKRGGAYSGSTIPLVEGTGIRVFFTEQVQDRVPEQQIQLTATSSDLIMAGQADVILGHRPDGQGLTTDFRDPYVFRGPDGLWKMLLGSQSDGGGVILLYETQDPTAASGWTYVGKLWVETRYKTTAVECPCLLPLDGPANARSTRWVLVYGLMHSEDAATGRKNLAMADVGWFDGKTFVKEFGQELDFGTDNYAFQAFLDGDTIVGIGWLANWADATPEIDFPTAMTLPRRIIFSNGALLTPPIGAAESLRHRILDRTRLATGETVEFPNGAVEILFELEKPGLPFELELAHPTVKLGVVCDETGLWIRYEDGRDGPSPRYISEGARPFRLRIFIDYGSIEVFADHGRYVGTKRIDSFEPVRSAQLKSTSGAVSHATTWMLKQ</sequence>
<dbReference type="Proteomes" id="UP000565286">
    <property type="component" value="Unassembled WGS sequence"/>
</dbReference>
<name>A0A7W6C7P9_9HYPH</name>
<dbReference type="EMBL" id="JACIDV010000009">
    <property type="protein sequence ID" value="MBB3947260.1"/>
    <property type="molecule type" value="Genomic_DNA"/>
</dbReference>
<accession>A0A7W6C7P9</accession>
<dbReference type="PANTHER" id="PTHR43101:SF1">
    <property type="entry name" value="BETA-FRUCTOSIDASE"/>
    <property type="match status" value="1"/>
</dbReference>
<evidence type="ECO:0000256" key="4">
    <source>
        <dbReference type="ARBA" id="ARBA00023295"/>
    </source>
</evidence>
<dbReference type="InterPro" id="IPR051214">
    <property type="entry name" value="GH32_Enzymes"/>
</dbReference>
<comment type="similarity">
    <text evidence="1 5">Belongs to the glycosyl hydrolase 32 family.</text>
</comment>
<dbReference type="EC" id="3.2.1.26" evidence="2"/>
<evidence type="ECO:0000256" key="2">
    <source>
        <dbReference type="ARBA" id="ARBA00012758"/>
    </source>
</evidence>
<dbReference type="SUPFAM" id="SSF75005">
    <property type="entry name" value="Arabinanase/levansucrase/invertase"/>
    <property type="match status" value="1"/>
</dbReference>
<dbReference type="InterPro" id="IPR013189">
    <property type="entry name" value="Glyco_hydro_32_C"/>
</dbReference>
<organism evidence="8 9">
    <name type="scientific">Rhizobium skierniewicense</name>
    <dbReference type="NCBI Taxonomy" id="984260"/>
    <lineage>
        <taxon>Bacteria</taxon>
        <taxon>Pseudomonadati</taxon>
        <taxon>Pseudomonadota</taxon>
        <taxon>Alphaproteobacteria</taxon>
        <taxon>Hyphomicrobiales</taxon>
        <taxon>Rhizobiaceae</taxon>
        <taxon>Rhizobium/Agrobacterium group</taxon>
        <taxon>Rhizobium</taxon>
    </lineage>
</organism>
<dbReference type="RefSeq" id="WP_183897112.1">
    <property type="nucleotide sequence ID" value="NZ_JACIDV010000009.1"/>
</dbReference>
<dbReference type="InterPro" id="IPR013320">
    <property type="entry name" value="ConA-like_dom_sf"/>
</dbReference>
<dbReference type="SMART" id="SM00640">
    <property type="entry name" value="Glyco_32"/>
    <property type="match status" value="1"/>
</dbReference>
<feature type="domain" description="Glycosyl hydrolase family 32 C-terminal" evidence="7">
    <location>
        <begin position="521"/>
        <end position="572"/>
    </location>
</feature>
<dbReference type="GO" id="GO:0005975">
    <property type="term" value="P:carbohydrate metabolic process"/>
    <property type="evidence" value="ECO:0007669"/>
    <property type="project" value="InterPro"/>
</dbReference>
<dbReference type="InterPro" id="IPR018053">
    <property type="entry name" value="Glyco_hydro_32_AS"/>
</dbReference>
<evidence type="ECO:0000313" key="9">
    <source>
        <dbReference type="Proteomes" id="UP000565286"/>
    </source>
</evidence>
<evidence type="ECO:0000256" key="3">
    <source>
        <dbReference type="ARBA" id="ARBA00022801"/>
    </source>
</evidence>
<dbReference type="SUPFAM" id="SSF49899">
    <property type="entry name" value="Concanavalin A-like lectins/glucanases"/>
    <property type="match status" value="1"/>
</dbReference>
<reference evidence="8 9" key="1">
    <citation type="submission" date="2020-08" db="EMBL/GenBank/DDBJ databases">
        <title>Genomic Encyclopedia of Type Strains, Phase IV (KMG-IV): sequencing the most valuable type-strain genomes for metagenomic binning, comparative biology and taxonomic classification.</title>
        <authorList>
            <person name="Goeker M."/>
        </authorList>
    </citation>
    <scope>NUCLEOTIDE SEQUENCE [LARGE SCALE GENOMIC DNA]</scope>
    <source>
        <strain evidence="8 9">DSM 26438</strain>
    </source>
</reference>
<protein>
    <recommendedName>
        <fullName evidence="2">beta-fructofuranosidase</fullName>
        <ecNumber evidence="2">3.2.1.26</ecNumber>
    </recommendedName>
</protein>
<evidence type="ECO:0000259" key="6">
    <source>
        <dbReference type="Pfam" id="PF00251"/>
    </source>
</evidence>
<dbReference type="InterPro" id="IPR023296">
    <property type="entry name" value="Glyco_hydro_beta-prop_sf"/>
</dbReference>
<feature type="domain" description="Glycosyl hydrolase family 32 N-terminal" evidence="6">
    <location>
        <begin position="127"/>
        <end position="435"/>
    </location>
</feature>
<dbReference type="AlphaFoldDB" id="A0A7W6C7P9"/>
<dbReference type="Pfam" id="PF08244">
    <property type="entry name" value="Glyco_hydro_32C"/>
    <property type="match status" value="1"/>
</dbReference>
<proteinExistence type="inferred from homology"/>
<keyword evidence="4 5" id="KW-0326">Glycosidase</keyword>
<dbReference type="Gene3D" id="2.115.10.20">
    <property type="entry name" value="Glycosyl hydrolase domain, family 43"/>
    <property type="match status" value="1"/>
</dbReference>
<dbReference type="PANTHER" id="PTHR43101">
    <property type="entry name" value="BETA-FRUCTOSIDASE"/>
    <property type="match status" value="1"/>
</dbReference>
<dbReference type="InterPro" id="IPR001362">
    <property type="entry name" value="Glyco_hydro_32"/>
</dbReference>
<keyword evidence="9" id="KW-1185">Reference proteome</keyword>
<evidence type="ECO:0000313" key="8">
    <source>
        <dbReference type="EMBL" id="MBB3947260.1"/>
    </source>
</evidence>
<evidence type="ECO:0000256" key="1">
    <source>
        <dbReference type="ARBA" id="ARBA00009902"/>
    </source>
</evidence>
<dbReference type="PROSITE" id="PS00609">
    <property type="entry name" value="GLYCOSYL_HYDROL_F32"/>
    <property type="match status" value="1"/>
</dbReference>
<evidence type="ECO:0000259" key="7">
    <source>
        <dbReference type="Pfam" id="PF08244"/>
    </source>
</evidence>
<dbReference type="GO" id="GO:0004564">
    <property type="term" value="F:beta-fructofuranosidase activity"/>
    <property type="evidence" value="ECO:0007669"/>
    <property type="project" value="UniProtKB-EC"/>
</dbReference>
<gene>
    <name evidence="8" type="ORF">GGQ73_003226</name>
</gene>